<reference evidence="1" key="1">
    <citation type="submission" date="2021-02" db="EMBL/GenBank/DDBJ databases">
        <authorList>
            <person name="Nowell W R."/>
        </authorList>
    </citation>
    <scope>NUCLEOTIDE SEQUENCE</scope>
</reference>
<proteinExistence type="predicted"/>
<dbReference type="EMBL" id="CAJOBF010002764">
    <property type="protein sequence ID" value="CAF4054691.1"/>
    <property type="molecule type" value="Genomic_DNA"/>
</dbReference>
<comment type="caution">
    <text evidence="1">The sequence shown here is derived from an EMBL/GenBank/DDBJ whole genome shotgun (WGS) entry which is preliminary data.</text>
</comment>
<evidence type="ECO:0000313" key="2">
    <source>
        <dbReference type="EMBL" id="CAF4054691.1"/>
    </source>
</evidence>
<feature type="non-terminal residue" evidence="1">
    <location>
        <position position="1"/>
    </location>
</feature>
<dbReference type="Proteomes" id="UP000663887">
    <property type="component" value="Unassembled WGS sequence"/>
</dbReference>
<dbReference type="EMBL" id="CAJNRG010017454">
    <property type="protein sequence ID" value="CAF2226311.1"/>
    <property type="molecule type" value="Genomic_DNA"/>
</dbReference>
<evidence type="ECO:0000313" key="1">
    <source>
        <dbReference type="EMBL" id="CAF2226311.1"/>
    </source>
</evidence>
<gene>
    <name evidence="2" type="ORF">UXM345_LOCUS19449</name>
    <name evidence="1" type="ORF">XDN619_LOCUS34070</name>
</gene>
<dbReference type="AlphaFoldDB" id="A0A816ZUJ0"/>
<evidence type="ECO:0000313" key="3">
    <source>
        <dbReference type="Proteomes" id="UP000663887"/>
    </source>
</evidence>
<sequence>QDPSDNFIALRDLVSLELCHKYLPDLFSKDAILKTNWLTNEIFDKTHAVCKISKEEIRPVYEMYFLRSIDRSDDEQLKRFRLIVKKLLFHSLQYYQTMLRAFDKYHLNSFFMSNILFK</sequence>
<name>A0A816ZUJ0_9BILA</name>
<dbReference type="Proteomes" id="UP000663842">
    <property type="component" value="Unassembled WGS sequence"/>
</dbReference>
<protein>
    <submittedName>
        <fullName evidence="1">Uncharacterized protein</fullName>
    </submittedName>
</protein>
<organism evidence="1 3">
    <name type="scientific">Rotaria magnacalcarata</name>
    <dbReference type="NCBI Taxonomy" id="392030"/>
    <lineage>
        <taxon>Eukaryota</taxon>
        <taxon>Metazoa</taxon>
        <taxon>Spiralia</taxon>
        <taxon>Gnathifera</taxon>
        <taxon>Rotifera</taxon>
        <taxon>Eurotatoria</taxon>
        <taxon>Bdelloidea</taxon>
        <taxon>Philodinida</taxon>
        <taxon>Philodinidae</taxon>
        <taxon>Rotaria</taxon>
    </lineage>
</organism>
<accession>A0A816ZUJ0</accession>